<reference evidence="1 2" key="1">
    <citation type="submission" date="2018-08" db="EMBL/GenBank/DDBJ databases">
        <title>Verrucosispora craniellae sp. nov., isolated from a marine sponge in the South China Sea.</title>
        <authorList>
            <person name="Li L."/>
            <person name="Lin H.W."/>
        </authorList>
    </citation>
    <scope>NUCLEOTIDE SEQUENCE [LARGE SCALE GENOMIC DNA]</scope>
    <source>
        <strain evidence="1 2">LHW63014</strain>
    </source>
</reference>
<dbReference type="AlphaFoldDB" id="A0A372FTS1"/>
<name>A0A372FTS1_9ACTN</name>
<dbReference type="RefSeq" id="WP_117230230.1">
    <property type="nucleotide sequence ID" value="NZ_CP061725.1"/>
</dbReference>
<sequence>MLSFPTVHTLTGCLLDLEASADELGWGRPPFLLLIQDQPAPSAPSPKARQMTAVRVPVNPGRVGRYRAGLPHLLLDLATSLSTDRPLGRPTLAACVDLGPIVDRVSDPTPGLRLLAWAVCYEDVLVESDQLCEIRRVDAVDADGRGYQITRLRGEPHPVVFIDEQPGEYEPATRPGLQRLVHITSRPRPPSRTTD</sequence>
<proteinExistence type="predicted"/>
<dbReference type="Proteomes" id="UP000262621">
    <property type="component" value="Unassembled WGS sequence"/>
</dbReference>
<evidence type="ECO:0000313" key="1">
    <source>
        <dbReference type="EMBL" id="RFS44177.1"/>
    </source>
</evidence>
<comment type="caution">
    <text evidence="1">The sequence shown here is derived from an EMBL/GenBank/DDBJ whole genome shotgun (WGS) entry which is preliminary data.</text>
</comment>
<protein>
    <submittedName>
        <fullName evidence="1">Uncharacterized protein</fullName>
    </submittedName>
</protein>
<accession>A0A372FTS1</accession>
<dbReference type="EMBL" id="QVFU01000035">
    <property type="protein sequence ID" value="RFS44177.1"/>
    <property type="molecule type" value="Genomic_DNA"/>
</dbReference>
<evidence type="ECO:0000313" key="2">
    <source>
        <dbReference type="Proteomes" id="UP000262621"/>
    </source>
</evidence>
<dbReference type="OrthoDB" id="3382537at2"/>
<organism evidence="1 2">
    <name type="scientific">Micromonospora craniellae</name>
    <dbReference type="NCBI Taxonomy" id="2294034"/>
    <lineage>
        <taxon>Bacteria</taxon>
        <taxon>Bacillati</taxon>
        <taxon>Actinomycetota</taxon>
        <taxon>Actinomycetes</taxon>
        <taxon>Micromonosporales</taxon>
        <taxon>Micromonosporaceae</taxon>
        <taxon>Micromonospora</taxon>
    </lineage>
</organism>
<keyword evidence="2" id="KW-1185">Reference proteome</keyword>
<gene>
    <name evidence="1" type="ORF">D0Q02_23765</name>
</gene>